<dbReference type="SMART" id="SM00934">
    <property type="entry name" value="OMPdecase"/>
    <property type="match status" value="1"/>
</dbReference>
<evidence type="ECO:0000256" key="6">
    <source>
        <dbReference type="ARBA" id="ARBA00049157"/>
    </source>
</evidence>
<evidence type="ECO:0000313" key="9">
    <source>
        <dbReference type="EMBL" id="PJA10387.1"/>
    </source>
</evidence>
<gene>
    <name evidence="7 9" type="primary">pyrF</name>
    <name evidence="9" type="ORF">COX68_00495</name>
</gene>
<organism evidence="9 10">
    <name type="scientific">Candidatus Falkowbacteria bacterium CG_4_10_14_0_2_um_filter_41_15</name>
    <dbReference type="NCBI Taxonomy" id="1974554"/>
    <lineage>
        <taxon>Bacteria</taxon>
        <taxon>Candidatus Falkowiibacteriota</taxon>
    </lineage>
</organism>
<dbReference type="Gene3D" id="3.20.20.70">
    <property type="entry name" value="Aldolase class I"/>
    <property type="match status" value="1"/>
</dbReference>
<dbReference type="Proteomes" id="UP000228743">
    <property type="component" value="Unassembled WGS sequence"/>
</dbReference>
<dbReference type="AlphaFoldDB" id="A0A2M7W0V5"/>
<keyword evidence="3 7" id="KW-0210">Decarboxylase</keyword>
<dbReference type="PANTHER" id="PTHR43375:SF1">
    <property type="entry name" value="OROTIDINE 5'-PHOSPHATE DECARBOXYLASE"/>
    <property type="match status" value="1"/>
</dbReference>
<dbReference type="InterPro" id="IPR013785">
    <property type="entry name" value="Aldolase_TIM"/>
</dbReference>
<protein>
    <recommendedName>
        <fullName evidence="7">Orotidine 5'-phosphate decarboxylase</fullName>
        <ecNumber evidence="7">4.1.1.23</ecNumber>
    </recommendedName>
    <alternativeName>
        <fullName evidence="7">OMP decarboxylase</fullName>
        <shortName evidence="7">OMPDCase</shortName>
        <shortName evidence="7">OMPdecase</shortName>
    </alternativeName>
</protein>
<dbReference type="InterPro" id="IPR011995">
    <property type="entry name" value="OMPdecase_type-2"/>
</dbReference>
<evidence type="ECO:0000256" key="7">
    <source>
        <dbReference type="HAMAP-Rule" id="MF_01215"/>
    </source>
</evidence>
<evidence type="ECO:0000256" key="1">
    <source>
        <dbReference type="ARBA" id="ARBA00004861"/>
    </source>
</evidence>
<dbReference type="NCBIfam" id="TIGR02127">
    <property type="entry name" value="pyrF_sub2"/>
    <property type="match status" value="1"/>
</dbReference>
<comment type="pathway">
    <text evidence="1 7">Pyrimidine metabolism; UMP biosynthesis via de novo pathway; UMP from orotate: step 2/2.</text>
</comment>
<comment type="catalytic activity">
    <reaction evidence="6 7">
        <text>orotidine 5'-phosphate + H(+) = UMP + CO2</text>
        <dbReference type="Rhea" id="RHEA:11596"/>
        <dbReference type="ChEBI" id="CHEBI:15378"/>
        <dbReference type="ChEBI" id="CHEBI:16526"/>
        <dbReference type="ChEBI" id="CHEBI:57538"/>
        <dbReference type="ChEBI" id="CHEBI:57865"/>
        <dbReference type="EC" id="4.1.1.23"/>
    </reaction>
</comment>
<dbReference type="GO" id="GO:0006207">
    <property type="term" value="P:'de novo' pyrimidine nucleobase biosynthetic process"/>
    <property type="evidence" value="ECO:0007669"/>
    <property type="project" value="InterPro"/>
</dbReference>
<evidence type="ECO:0000256" key="2">
    <source>
        <dbReference type="ARBA" id="ARBA00008847"/>
    </source>
</evidence>
<name>A0A2M7W0V5_9BACT</name>
<dbReference type="Pfam" id="PF00215">
    <property type="entry name" value="OMPdecase"/>
    <property type="match status" value="1"/>
</dbReference>
<dbReference type="EC" id="4.1.1.23" evidence="7"/>
<proteinExistence type="inferred from homology"/>
<dbReference type="GO" id="GO:0044205">
    <property type="term" value="P:'de novo' UMP biosynthetic process"/>
    <property type="evidence" value="ECO:0007669"/>
    <property type="project" value="UniProtKB-UniRule"/>
</dbReference>
<dbReference type="EMBL" id="PFPX01000011">
    <property type="protein sequence ID" value="PJA10387.1"/>
    <property type="molecule type" value="Genomic_DNA"/>
</dbReference>
<dbReference type="HAMAP" id="MF_01215">
    <property type="entry name" value="OMPdecase_type2"/>
    <property type="match status" value="1"/>
</dbReference>
<evidence type="ECO:0000256" key="5">
    <source>
        <dbReference type="ARBA" id="ARBA00023239"/>
    </source>
</evidence>
<sequence>MSKQIFHFADRLNEQIKKKDSAVCVGLDPRLEHIPNFIKEKHFAKEKDAFTAAAESFIEFNKGIIDAVFDLVPIVKPQIAFYEQYGAEGIRAFKETCDYAKKKGLLVLADIKRGDIGSTAEAYAKAFLGKVDLNGKESESFNVDAVTVAPYLGWDGIKPFVVEAAKYGKGVFVLDKTSNPSSADLQDLQMNDGRTVYEIIAHFIDSWGADDVGESGYSLVGAVIGATFPQQIVKLRALMPQTIFLVPGYGAQGGTADDVRAAFSEDFLGAIVNSSRGIIFAWESSDTFTEKDYGEAAREATLTMLRDLRGE</sequence>
<dbReference type="PROSITE" id="PS00156">
    <property type="entry name" value="OMPDECASE"/>
    <property type="match status" value="1"/>
</dbReference>
<reference evidence="10" key="1">
    <citation type="submission" date="2017-09" db="EMBL/GenBank/DDBJ databases">
        <title>Depth-based differentiation of microbial function through sediment-hosted aquifers and enrichment of novel symbionts in the deep terrestrial subsurface.</title>
        <authorList>
            <person name="Probst A.J."/>
            <person name="Ladd B."/>
            <person name="Jarett J.K."/>
            <person name="Geller-Mcgrath D.E."/>
            <person name="Sieber C.M.K."/>
            <person name="Emerson J.B."/>
            <person name="Anantharaman K."/>
            <person name="Thomas B.C."/>
            <person name="Malmstrom R."/>
            <person name="Stieglmeier M."/>
            <person name="Klingl A."/>
            <person name="Woyke T."/>
            <person name="Ryan C.M."/>
            <person name="Banfield J.F."/>
        </authorList>
    </citation>
    <scope>NUCLEOTIDE SEQUENCE [LARGE SCALE GENOMIC DNA]</scope>
</reference>
<dbReference type="FunFam" id="3.20.20.70:FF:000246">
    <property type="entry name" value="Orotidine 5'-phosphate decarboxylase"/>
    <property type="match status" value="1"/>
</dbReference>
<evidence type="ECO:0000259" key="8">
    <source>
        <dbReference type="SMART" id="SM00934"/>
    </source>
</evidence>
<dbReference type="InterPro" id="IPR018089">
    <property type="entry name" value="OMPdecase_AS"/>
</dbReference>
<dbReference type="InterPro" id="IPR011060">
    <property type="entry name" value="RibuloseP-bd_barrel"/>
</dbReference>
<dbReference type="InterPro" id="IPR001754">
    <property type="entry name" value="OMPdeCOase_dom"/>
</dbReference>
<feature type="active site" description="Proton donor" evidence="7">
    <location>
        <position position="112"/>
    </location>
</feature>
<dbReference type="CDD" id="cd04725">
    <property type="entry name" value="OMP_decarboxylase_like"/>
    <property type="match status" value="1"/>
</dbReference>
<keyword evidence="5 7" id="KW-0456">Lyase</keyword>
<comment type="similarity">
    <text evidence="2 7">Belongs to the OMP decarboxylase family. Type 2 subfamily.</text>
</comment>
<evidence type="ECO:0000256" key="4">
    <source>
        <dbReference type="ARBA" id="ARBA00022975"/>
    </source>
</evidence>
<comment type="caution">
    <text evidence="9">The sequence shown here is derived from an EMBL/GenBank/DDBJ whole genome shotgun (WGS) entry which is preliminary data.</text>
</comment>
<keyword evidence="4 7" id="KW-0665">Pyrimidine biosynthesis</keyword>
<evidence type="ECO:0000313" key="10">
    <source>
        <dbReference type="Proteomes" id="UP000228743"/>
    </source>
</evidence>
<dbReference type="PANTHER" id="PTHR43375">
    <property type="entry name" value="OROTIDINE 5'-PHOSPHATE DECARBOXYLASE"/>
    <property type="match status" value="1"/>
</dbReference>
<dbReference type="SUPFAM" id="SSF51366">
    <property type="entry name" value="Ribulose-phoshate binding barrel"/>
    <property type="match status" value="1"/>
</dbReference>
<dbReference type="UniPathway" id="UPA00070">
    <property type="reaction ID" value="UER00120"/>
</dbReference>
<evidence type="ECO:0000256" key="3">
    <source>
        <dbReference type="ARBA" id="ARBA00022793"/>
    </source>
</evidence>
<feature type="domain" description="Orotidine 5'-phosphate decarboxylase" evidence="8">
    <location>
        <begin position="22"/>
        <end position="300"/>
    </location>
</feature>
<accession>A0A2M7W0V5</accession>
<dbReference type="GO" id="GO:0004590">
    <property type="term" value="F:orotidine-5'-phosphate decarboxylase activity"/>
    <property type="evidence" value="ECO:0007669"/>
    <property type="project" value="UniProtKB-UniRule"/>
</dbReference>